<keyword evidence="2" id="KW-1185">Reference proteome</keyword>
<gene>
    <name evidence="1" type="ORF">E5329_17725</name>
</gene>
<evidence type="ECO:0000313" key="2">
    <source>
        <dbReference type="Proteomes" id="UP000304953"/>
    </source>
</evidence>
<evidence type="ECO:0000313" key="1">
    <source>
        <dbReference type="EMBL" id="TGY93600.1"/>
    </source>
</evidence>
<name>A0AC61RSY2_9FIRM</name>
<dbReference type="Proteomes" id="UP000304953">
    <property type="component" value="Unassembled WGS sequence"/>
</dbReference>
<sequence length="642" mass="73884">MGCWDKQKKWGRDSLARSFSDYITDRFYNDIVTAIQNCIDDNGDSLNLWVNNIHRIGEVEATDFHIKKMWIDDLPDMEVGIEMAVEADLEVKEADYHYDNYEECSKWFLLKCSGNLNCGLDDFCILSAEIYREKAEPKRPMSDSLVPIISKDKLDDIASEILMKYYPEALKSPIAVEPQVLAERMGLNIIIRPLTEDSSVFGQIVFCNTILDTYNADAEKVEQTEIIGKTIMVDPANFFLRNLGSVNNTIIHECVHWEKHRKAFELERLYNKDATFIRCQIVGGVKDSKVRSATDWMEWQANALAPRLQMPISPFKEKTREFIRQCRQEVGNVEIVDVMEWVIDSLATFFVVSREAAKIRLYDIGYDEVLGVFNYVDGRYVRPHSFKKGALKPNQTFSISQNDAVAESALNPELKEKLASGEYIFVDSHFCLNSDKYIQRNDIGELELTDYARHNMEKCCLVFDLVVRPVNKYGEQFFTECVLYRDAASNIVFEAHYTSTDENINVDDEIKKYNADILKVVKSLPATFSGTLNKLIEWSEMTEEKLAEEAQISEKTIQRLRNDEPDNVTLETVVQLIIGLSLPPALSDCLLRASRKDFMMTEQHMMYRMLVLTCYPKNIYECNEMLLAQGLKPLGRQNRAKS</sequence>
<accession>A0AC61RSY2</accession>
<proteinExistence type="predicted"/>
<organism evidence="1 2">
    <name type="scientific">Petralouisia muris</name>
    <dbReference type="NCBI Taxonomy" id="3032872"/>
    <lineage>
        <taxon>Bacteria</taxon>
        <taxon>Bacillati</taxon>
        <taxon>Bacillota</taxon>
        <taxon>Clostridia</taxon>
        <taxon>Lachnospirales</taxon>
        <taxon>Lachnospiraceae</taxon>
        <taxon>Petralouisia</taxon>
    </lineage>
</organism>
<dbReference type="EMBL" id="SRYA01000040">
    <property type="protein sequence ID" value="TGY93600.1"/>
    <property type="molecule type" value="Genomic_DNA"/>
</dbReference>
<comment type="caution">
    <text evidence="1">The sequence shown here is derived from an EMBL/GenBank/DDBJ whole genome shotgun (WGS) entry which is preliminary data.</text>
</comment>
<protein>
    <submittedName>
        <fullName evidence="1">ImmA/IrrE family metallo-endopeptidase</fullName>
    </submittedName>
</protein>
<reference evidence="1" key="1">
    <citation type="submission" date="2019-04" db="EMBL/GenBank/DDBJ databases">
        <title>Microbes associate with the intestines of laboratory mice.</title>
        <authorList>
            <person name="Navarre W."/>
            <person name="Wong E."/>
            <person name="Huang K."/>
            <person name="Tropini C."/>
            <person name="Ng K."/>
            <person name="Yu B."/>
        </authorList>
    </citation>
    <scope>NUCLEOTIDE SEQUENCE</scope>
    <source>
        <strain evidence="1">NM01_1-7b</strain>
    </source>
</reference>